<evidence type="ECO:0000256" key="6">
    <source>
        <dbReference type="ARBA" id="ARBA00048348"/>
    </source>
</evidence>
<name>A0A7S1K5R6_9ALVE</name>
<evidence type="ECO:0000256" key="5">
    <source>
        <dbReference type="ARBA" id="ARBA00023239"/>
    </source>
</evidence>
<dbReference type="Gene3D" id="3.10.200.10">
    <property type="entry name" value="Alpha carbonic anhydrase"/>
    <property type="match status" value="3"/>
</dbReference>
<dbReference type="GO" id="GO:0004089">
    <property type="term" value="F:carbonate dehydratase activity"/>
    <property type="evidence" value="ECO:0007669"/>
    <property type="project" value="UniProtKB-EC"/>
</dbReference>
<feature type="chain" id="PRO_5031455096" description="carbonic anhydrase" evidence="7">
    <location>
        <begin position="20"/>
        <end position="645"/>
    </location>
</feature>
<proteinExistence type="inferred from homology"/>
<dbReference type="SUPFAM" id="SSF51069">
    <property type="entry name" value="Carbonic anhydrase"/>
    <property type="match status" value="3"/>
</dbReference>
<dbReference type="PANTHER" id="PTHR18952">
    <property type="entry name" value="CARBONIC ANHYDRASE"/>
    <property type="match status" value="1"/>
</dbReference>
<sequence length="645" mass="70705">MPPFVTVMAFSLRILTVNGEDSPSFRGLSYGEVDYSSKGLNWSEGECGSDVRQSPIDIVRSDAIQLRGRGITWSYGTAAGYEGGVQVINTGNGIQVEPLDGNATLGVFNVTHETRDPGVEDDSFVALQYHFHAPAEHSFDGVLLPLEMHIVHKHTRIDNVFAVLGITFVSYPDSYADTETQVNPFLAALLARPLPETGGDSYNLTAEEGVPDFNQLLSSGEYPLFYYQGSLTTPPCSEAVEWYVIDLALPATVGQLKTLTDALGQNARAIMNHKNKQPLYSLIGGPAMRRRQLSDANATWSYEGQGTAWEDMGDCGSTERQSPIDFEIDTIEQGPHSVDVHLNYHTGIEQWNVENTGHTLQYTLVEPADNHTTDGDNVTETPHLRRAAAAPPGDGRALIDQLTVSAENGAGHGSIISDNLSWNASRWGMGVAFVQNQGYRIAQFHFHSPAEHLFGGVRRPLELHIVHLSMNNTGEALVLGVTFIEGPADQPNSFLSSVLQEADFPQAGDGRDVDLSPVGNIWSVLPYSGDTAYHYKGSLTTPPCTEFVNWYVLRDPLKASRAQLDRFEQEFSYTDTQGNYRAKQNDQNTQSVYKVLVTKEGEDVFIPRNISTHAGGGHYESVAARVDAPLSLLTLVAISTLMWLR</sequence>
<dbReference type="InterPro" id="IPR036398">
    <property type="entry name" value="CA_dom_sf"/>
</dbReference>
<gene>
    <name evidence="9" type="ORF">VBRA1451_LOCUS19201</name>
</gene>
<dbReference type="GO" id="GO:0008270">
    <property type="term" value="F:zinc ion binding"/>
    <property type="evidence" value="ECO:0007669"/>
    <property type="project" value="InterPro"/>
</dbReference>
<evidence type="ECO:0000256" key="3">
    <source>
        <dbReference type="ARBA" id="ARBA00022723"/>
    </source>
</evidence>
<protein>
    <recommendedName>
        <fullName evidence="2">carbonic anhydrase</fullName>
        <ecNumber evidence="2">4.2.1.1</ecNumber>
    </recommendedName>
</protein>
<dbReference type="InterPro" id="IPR041891">
    <property type="entry name" value="Alpha_CA_prokaryot-like"/>
</dbReference>
<dbReference type="InterPro" id="IPR001148">
    <property type="entry name" value="CA_dom"/>
</dbReference>
<evidence type="ECO:0000256" key="2">
    <source>
        <dbReference type="ARBA" id="ARBA00012925"/>
    </source>
</evidence>
<comment type="catalytic activity">
    <reaction evidence="6">
        <text>hydrogencarbonate + H(+) = CO2 + H2O</text>
        <dbReference type="Rhea" id="RHEA:10748"/>
        <dbReference type="ChEBI" id="CHEBI:15377"/>
        <dbReference type="ChEBI" id="CHEBI:15378"/>
        <dbReference type="ChEBI" id="CHEBI:16526"/>
        <dbReference type="ChEBI" id="CHEBI:17544"/>
        <dbReference type="EC" id="4.2.1.1"/>
    </reaction>
</comment>
<keyword evidence="4" id="KW-0862">Zinc</keyword>
<evidence type="ECO:0000256" key="7">
    <source>
        <dbReference type="SAM" id="SignalP"/>
    </source>
</evidence>
<keyword evidence="7" id="KW-0732">Signal</keyword>
<dbReference type="EMBL" id="HBGB01032653">
    <property type="protein sequence ID" value="CAD9064131.1"/>
    <property type="molecule type" value="Transcribed_RNA"/>
</dbReference>
<dbReference type="AlphaFoldDB" id="A0A7S1K5R6"/>
<feature type="signal peptide" evidence="7">
    <location>
        <begin position="1"/>
        <end position="19"/>
    </location>
</feature>
<comment type="similarity">
    <text evidence="1">Belongs to the alpha-carbonic anhydrase family.</text>
</comment>
<dbReference type="PANTHER" id="PTHR18952:SF265">
    <property type="entry name" value="CARBONIC ANHYDRASE"/>
    <property type="match status" value="1"/>
</dbReference>
<dbReference type="PROSITE" id="PS51144">
    <property type="entry name" value="ALPHA_CA_2"/>
    <property type="match status" value="2"/>
</dbReference>
<evidence type="ECO:0000256" key="4">
    <source>
        <dbReference type="ARBA" id="ARBA00022833"/>
    </source>
</evidence>
<dbReference type="CDD" id="cd03124">
    <property type="entry name" value="alpha_CA_prokaryotic_like"/>
    <property type="match status" value="2"/>
</dbReference>
<reference evidence="9" key="1">
    <citation type="submission" date="2021-01" db="EMBL/GenBank/DDBJ databases">
        <authorList>
            <person name="Corre E."/>
            <person name="Pelletier E."/>
            <person name="Niang G."/>
            <person name="Scheremetjew M."/>
            <person name="Finn R."/>
            <person name="Kale V."/>
            <person name="Holt S."/>
            <person name="Cochrane G."/>
            <person name="Meng A."/>
            <person name="Brown T."/>
            <person name="Cohen L."/>
        </authorList>
    </citation>
    <scope>NUCLEOTIDE SEQUENCE</scope>
    <source>
        <strain evidence="9">CCMP3346</strain>
    </source>
</reference>
<dbReference type="InterPro" id="IPR023561">
    <property type="entry name" value="Carbonic_anhydrase_a-class"/>
</dbReference>
<dbReference type="EC" id="4.2.1.1" evidence="2"/>
<organism evidence="9">
    <name type="scientific">Vitrella brassicaformis</name>
    <dbReference type="NCBI Taxonomy" id="1169539"/>
    <lineage>
        <taxon>Eukaryota</taxon>
        <taxon>Sar</taxon>
        <taxon>Alveolata</taxon>
        <taxon>Colpodellida</taxon>
        <taxon>Vitrellaceae</taxon>
        <taxon>Vitrella</taxon>
    </lineage>
</organism>
<dbReference type="Pfam" id="PF00194">
    <property type="entry name" value="Carb_anhydrase"/>
    <property type="match status" value="3"/>
</dbReference>
<keyword evidence="3" id="KW-0479">Metal-binding</keyword>
<feature type="domain" description="Alpha-carbonic anhydrase" evidence="8">
    <location>
        <begin position="298"/>
        <end position="596"/>
    </location>
</feature>
<feature type="domain" description="Alpha-carbonic anhydrase" evidence="8">
    <location>
        <begin position="31"/>
        <end position="297"/>
    </location>
</feature>
<dbReference type="SMART" id="SM01057">
    <property type="entry name" value="Carb_anhydrase"/>
    <property type="match status" value="2"/>
</dbReference>
<accession>A0A7S1K5R6</accession>
<evidence type="ECO:0000259" key="8">
    <source>
        <dbReference type="PROSITE" id="PS51144"/>
    </source>
</evidence>
<keyword evidence="5" id="KW-0456">Lyase</keyword>
<evidence type="ECO:0000313" key="9">
    <source>
        <dbReference type="EMBL" id="CAD9064131.1"/>
    </source>
</evidence>
<evidence type="ECO:0000256" key="1">
    <source>
        <dbReference type="ARBA" id="ARBA00010718"/>
    </source>
</evidence>